<feature type="domain" description="DUF5110" evidence="7">
    <location>
        <begin position="685"/>
        <end position="742"/>
    </location>
</feature>
<dbReference type="Pfam" id="PF13802">
    <property type="entry name" value="Gal_mutarotas_2"/>
    <property type="match status" value="1"/>
</dbReference>
<dbReference type="InterPro" id="IPR013780">
    <property type="entry name" value="Glyco_hydro_b"/>
</dbReference>
<dbReference type="PROSITE" id="PS00129">
    <property type="entry name" value="GLYCOSYL_HYDROL_F31_1"/>
    <property type="match status" value="1"/>
</dbReference>
<feature type="domain" description="Glycosyl hydrolase family 31 C-terminal" evidence="8">
    <location>
        <begin position="583"/>
        <end position="669"/>
    </location>
</feature>
<dbReference type="SUPFAM" id="SSF51011">
    <property type="entry name" value="Glycosyl hydrolase domain"/>
    <property type="match status" value="1"/>
</dbReference>
<dbReference type="Pfam" id="PF17137">
    <property type="entry name" value="DUF5110"/>
    <property type="match status" value="1"/>
</dbReference>
<dbReference type="InterPro" id="IPR025887">
    <property type="entry name" value="Glyco_hydro_31_N_dom"/>
</dbReference>
<dbReference type="Proteomes" id="UP000184038">
    <property type="component" value="Unassembled WGS sequence"/>
</dbReference>
<evidence type="ECO:0000256" key="1">
    <source>
        <dbReference type="ARBA" id="ARBA00007806"/>
    </source>
</evidence>
<comment type="similarity">
    <text evidence="1 4">Belongs to the glycosyl hydrolase 31 family.</text>
</comment>
<evidence type="ECO:0000259" key="5">
    <source>
        <dbReference type="Pfam" id="PF01055"/>
    </source>
</evidence>
<dbReference type="SUPFAM" id="SSF51445">
    <property type="entry name" value="(Trans)glycosidases"/>
    <property type="match status" value="1"/>
</dbReference>
<dbReference type="InterPro" id="IPR017853">
    <property type="entry name" value="GH"/>
</dbReference>
<dbReference type="AlphaFoldDB" id="A0A1M7LQV9"/>
<dbReference type="Pfam" id="PF01055">
    <property type="entry name" value="Glyco_hydro_31_2nd"/>
    <property type="match status" value="1"/>
</dbReference>
<dbReference type="SUPFAM" id="SSF74650">
    <property type="entry name" value="Galactose mutarotase-like"/>
    <property type="match status" value="1"/>
</dbReference>
<reference evidence="9 10" key="1">
    <citation type="submission" date="2016-11" db="EMBL/GenBank/DDBJ databases">
        <authorList>
            <person name="Jaros S."/>
            <person name="Januszkiewicz K."/>
            <person name="Wedrychowicz H."/>
        </authorList>
    </citation>
    <scope>NUCLEOTIDE SEQUENCE [LARGE SCALE GENOMIC DNA]</scope>
    <source>
        <strain evidence="9 10">DSM 15930</strain>
    </source>
</reference>
<sequence length="772" mass="89664">MFGKLLNHQVKNQEIIVEFEKKQSKIHIITDEIWNIFASFDSEEEPSAAIEGNKQRDTEFTVVKKDEYLQIATKSVIAKIYDDFKIDFYNAEGKLVCEDYRGKRVVRKGVSEEFIQMALLEGHQVEQKKEHYKIEVLKKMQGDEAFYGLGDKTGFLNKRGYEYEMWNSDIPDPQVDSFKALYKSIPFYIALRKESVYGLFYDNTYRSYFDMGKESDEYYLFGAEQGNLNYYYVAGDSIKTIIKNYTYLTGRTHVPQIWTLGYQQSRWGYESENQVREIATNLRKYDLPCDVIHLDIDYMERFKVFTWNKEHYDDPKKLIKDLKEDGFKIVTIIDPGVKVEEGYSVYEEGVKNGYFATDKDGDIYVNSVWPGKSVFPDFGNEEARTWWGNNHSFLLEQGVRGIWNDMNEPASFEGQLPDDVVFSDGVKKANHAKVHNIYGHMMAKATYEGLKRLDGRRPYVITRACYAGSQKYSTAWTGDNHSIWAHLKMAVPQLCNLSLSGMAFVGTDIGGFGSDTTKELLCRWVQVGCFSPLFRNHAAKGTRFQEPWQFDEETLNINRKYINLRYQLLPYFYDLFYQTEREGLPVIRPLIMQYEKDEVAKNMNEEFLVGENLLVAPVLDQGQTCKMVYLPEGTWYDYWTKELVEGGRYILRDAPLDVCPIYVKAGTILPNYTKQSYVGEKEQDTLILDVYPGEGSYTHYQDNGEDFAYQAGEFNEFHIKVNKDNTCTINLVQEGYDKVYKMIRVNCLDHVVEFQVNDMESVNGGRVIKVTL</sequence>
<evidence type="ECO:0000256" key="4">
    <source>
        <dbReference type="RuleBase" id="RU361185"/>
    </source>
</evidence>
<keyword evidence="3 4" id="KW-0326">Glycosidase</keyword>
<dbReference type="InterPro" id="IPR048395">
    <property type="entry name" value="Glyco_hydro_31_C"/>
</dbReference>
<evidence type="ECO:0000259" key="7">
    <source>
        <dbReference type="Pfam" id="PF17137"/>
    </source>
</evidence>
<evidence type="ECO:0000259" key="6">
    <source>
        <dbReference type="Pfam" id="PF13802"/>
    </source>
</evidence>
<dbReference type="CDD" id="cd14752">
    <property type="entry name" value="GH31_N"/>
    <property type="match status" value="1"/>
</dbReference>
<keyword evidence="10" id="KW-1185">Reference proteome</keyword>
<dbReference type="RefSeq" id="WP_073289576.1">
    <property type="nucleotide sequence ID" value="NZ_FRCP01000017.1"/>
</dbReference>
<keyword evidence="2 4" id="KW-0378">Hydrolase</keyword>
<evidence type="ECO:0000256" key="2">
    <source>
        <dbReference type="ARBA" id="ARBA00022801"/>
    </source>
</evidence>
<feature type="domain" description="Glycoside hydrolase family 31 N-terminal" evidence="6">
    <location>
        <begin position="25"/>
        <end position="210"/>
    </location>
</feature>
<dbReference type="GO" id="GO:0030246">
    <property type="term" value="F:carbohydrate binding"/>
    <property type="evidence" value="ECO:0007669"/>
    <property type="project" value="InterPro"/>
</dbReference>
<name>A0A1M7LQV9_9FIRM</name>
<dbReference type="EMBL" id="FRCP01000017">
    <property type="protein sequence ID" value="SHM80569.1"/>
    <property type="molecule type" value="Genomic_DNA"/>
</dbReference>
<dbReference type="PANTHER" id="PTHR22762:SF166">
    <property type="entry name" value="ALPHA-GLUCOSIDASE"/>
    <property type="match status" value="1"/>
</dbReference>
<evidence type="ECO:0000256" key="3">
    <source>
        <dbReference type="ARBA" id="ARBA00023295"/>
    </source>
</evidence>
<dbReference type="Gene3D" id="2.60.40.1180">
    <property type="entry name" value="Golgi alpha-mannosidase II"/>
    <property type="match status" value="2"/>
</dbReference>
<dbReference type="GO" id="GO:0004553">
    <property type="term" value="F:hydrolase activity, hydrolyzing O-glycosyl compounds"/>
    <property type="evidence" value="ECO:0007669"/>
    <property type="project" value="InterPro"/>
</dbReference>
<dbReference type="Gene3D" id="3.20.20.80">
    <property type="entry name" value="Glycosidases"/>
    <property type="match status" value="2"/>
</dbReference>
<dbReference type="Gene3D" id="2.60.40.1760">
    <property type="entry name" value="glycosyl hydrolase (family 31)"/>
    <property type="match status" value="1"/>
</dbReference>
<gene>
    <name evidence="9" type="ORF">SAMN02746066_03382</name>
</gene>
<dbReference type="InterPro" id="IPR030458">
    <property type="entry name" value="Glyco_hydro_31_AS"/>
</dbReference>
<accession>A0A1M7LQV9</accession>
<dbReference type="InterPro" id="IPR000322">
    <property type="entry name" value="Glyco_hydro_31_TIM"/>
</dbReference>
<organism evidence="9 10">
    <name type="scientific">Anaerosporobacter mobilis DSM 15930</name>
    <dbReference type="NCBI Taxonomy" id="1120996"/>
    <lineage>
        <taxon>Bacteria</taxon>
        <taxon>Bacillati</taxon>
        <taxon>Bacillota</taxon>
        <taxon>Clostridia</taxon>
        <taxon>Lachnospirales</taxon>
        <taxon>Lachnospiraceae</taxon>
        <taxon>Anaerosporobacter</taxon>
    </lineage>
</organism>
<dbReference type="PANTHER" id="PTHR22762">
    <property type="entry name" value="ALPHA-GLUCOSIDASE"/>
    <property type="match status" value="1"/>
</dbReference>
<dbReference type="CDD" id="cd06604">
    <property type="entry name" value="GH31_glucosidase_II_MalA"/>
    <property type="match status" value="1"/>
</dbReference>
<dbReference type="GO" id="GO:0005975">
    <property type="term" value="P:carbohydrate metabolic process"/>
    <property type="evidence" value="ECO:0007669"/>
    <property type="project" value="InterPro"/>
</dbReference>
<evidence type="ECO:0000259" key="8">
    <source>
        <dbReference type="Pfam" id="PF21365"/>
    </source>
</evidence>
<evidence type="ECO:0000313" key="9">
    <source>
        <dbReference type="EMBL" id="SHM80569.1"/>
    </source>
</evidence>
<proteinExistence type="inferred from homology"/>
<dbReference type="OrthoDB" id="176168at2"/>
<protein>
    <submittedName>
        <fullName evidence="9">Alpha-glucosidase</fullName>
    </submittedName>
</protein>
<feature type="domain" description="Glycoside hydrolase family 31 TIM barrel" evidence="5">
    <location>
        <begin position="253"/>
        <end position="575"/>
    </location>
</feature>
<dbReference type="STRING" id="1120996.SAMN02746066_03382"/>
<dbReference type="InterPro" id="IPR011013">
    <property type="entry name" value="Gal_mutarotase_sf_dom"/>
</dbReference>
<dbReference type="Pfam" id="PF21365">
    <property type="entry name" value="Glyco_hydro_31_3rd"/>
    <property type="match status" value="1"/>
</dbReference>
<dbReference type="InterPro" id="IPR033403">
    <property type="entry name" value="DUF5110"/>
</dbReference>
<evidence type="ECO:0000313" key="10">
    <source>
        <dbReference type="Proteomes" id="UP000184038"/>
    </source>
</evidence>